<dbReference type="RefSeq" id="WP_258384545.1">
    <property type="nucleotide sequence ID" value="NZ_CP091430.1"/>
</dbReference>
<evidence type="ECO:0000259" key="8">
    <source>
        <dbReference type="PROSITE" id="PS50928"/>
    </source>
</evidence>
<keyword evidence="5 7" id="KW-1133">Transmembrane helix</keyword>
<keyword evidence="2 7" id="KW-0813">Transport</keyword>
<dbReference type="Proteomes" id="UP001057877">
    <property type="component" value="Chromosome"/>
</dbReference>
<dbReference type="PROSITE" id="PS50928">
    <property type="entry name" value="ABC_TM1"/>
    <property type="match status" value="1"/>
</dbReference>
<feature type="transmembrane region" description="Helical" evidence="7">
    <location>
        <begin position="213"/>
        <end position="234"/>
    </location>
</feature>
<evidence type="ECO:0000256" key="7">
    <source>
        <dbReference type="RuleBase" id="RU363032"/>
    </source>
</evidence>
<dbReference type="PANTHER" id="PTHR43227:SF11">
    <property type="entry name" value="BLL4140 PROTEIN"/>
    <property type="match status" value="1"/>
</dbReference>
<evidence type="ECO:0000256" key="6">
    <source>
        <dbReference type="ARBA" id="ARBA00023136"/>
    </source>
</evidence>
<gene>
    <name evidence="9" type="ORF">L1F29_23805</name>
</gene>
<proteinExistence type="inferred from homology"/>
<evidence type="ECO:0000313" key="10">
    <source>
        <dbReference type="Proteomes" id="UP001057877"/>
    </source>
</evidence>
<protein>
    <submittedName>
        <fullName evidence="9">ABC transporter permease subunit</fullName>
    </submittedName>
</protein>
<evidence type="ECO:0000313" key="9">
    <source>
        <dbReference type="EMBL" id="UVI28457.1"/>
    </source>
</evidence>
<dbReference type="CDD" id="cd06261">
    <property type="entry name" value="TM_PBP2"/>
    <property type="match status" value="1"/>
</dbReference>
<feature type="transmembrane region" description="Helical" evidence="7">
    <location>
        <begin position="12"/>
        <end position="31"/>
    </location>
</feature>
<name>A0ABY5S3I7_9BACL</name>
<dbReference type="InterPro" id="IPR050809">
    <property type="entry name" value="UgpAE/MalFG_permease"/>
</dbReference>
<dbReference type="InterPro" id="IPR000515">
    <property type="entry name" value="MetI-like"/>
</dbReference>
<keyword evidence="3" id="KW-1003">Cell membrane</keyword>
<comment type="similarity">
    <text evidence="7">Belongs to the binding-protein-dependent transport system permease family.</text>
</comment>
<dbReference type="PANTHER" id="PTHR43227">
    <property type="entry name" value="BLL4140 PROTEIN"/>
    <property type="match status" value="1"/>
</dbReference>
<evidence type="ECO:0000256" key="3">
    <source>
        <dbReference type="ARBA" id="ARBA00022475"/>
    </source>
</evidence>
<feature type="transmembrane region" description="Helical" evidence="7">
    <location>
        <begin position="173"/>
        <end position="192"/>
    </location>
</feature>
<evidence type="ECO:0000256" key="2">
    <source>
        <dbReference type="ARBA" id="ARBA00022448"/>
    </source>
</evidence>
<keyword evidence="10" id="KW-1185">Reference proteome</keyword>
<evidence type="ECO:0000256" key="4">
    <source>
        <dbReference type="ARBA" id="ARBA00022692"/>
    </source>
</evidence>
<feature type="domain" description="ABC transmembrane type-1" evidence="8">
    <location>
        <begin position="73"/>
        <end position="289"/>
    </location>
</feature>
<keyword evidence="6 7" id="KW-0472">Membrane</keyword>
<evidence type="ECO:0000256" key="5">
    <source>
        <dbReference type="ARBA" id="ARBA00022989"/>
    </source>
</evidence>
<organism evidence="9 10">
    <name type="scientific">Paenibacillus spongiae</name>
    <dbReference type="NCBI Taxonomy" id="2909671"/>
    <lineage>
        <taxon>Bacteria</taxon>
        <taxon>Bacillati</taxon>
        <taxon>Bacillota</taxon>
        <taxon>Bacilli</taxon>
        <taxon>Bacillales</taxon>
        <taxon>Paenibacillaceae</taxon>
        <taxon>Paenibacillus</taxon>
    </lineage>
</organism>
<keyword evidence="4 7" id="KW-0812">Transmembrane</keyword>
<dbReference type="Gene3D" id="1.10.3720.10">
    <property type="entry name" value="MetI-like"/>
    <property type="match status" value="1"/>
</dbReference>
<feature type="transmembrane region" description="Helical" evidence="7">
    <location>
        <begin position="81"/>
        <end position="101"/>
    </location>
</feature>
<dbReference type="EMBL" id="CP091430">
    <property type="protein sequence ID" value="UVI28457.1"/>
    <property type="molecule type" value="Genomic_DNA"/>
</dbReference>
<reference evidence="9" key="1">
    <citation type="submission" date="2022-01" db="EMBL/GenBank/DDBJ databases">
        <title>Paenibacillus spongiae sp. nov., isolated from marine sponge.</title>
        <authorList>
            <person name="Li Z."/>
            <person name="Zhang M."/>
        </authorList>
    </citation>
    <scope>NUCLEOTIDE SEQUENCE</scope>
    <source>
        <strain evidence="9">PHS-Z3</strain>
    </source>
</reference>
<dbReference type="SUPFAM" id="SSF161098">
    <property type="entry name" value="MetI-like"/>
    <property type="match status" value="1"/>
</dbReference>
<feature type="transmembrane region" description="Helical" evidence="7">
    <location>
        <begin position="268"/>
        <end position="293"/>
    </location>
</feature>
<evidence type="ECO:0000256" key="1">
    <source>
        <dbReference type="ARBA" id="ARBA00004651"/>
    </source>
</evidence>
<dbReference type="Pfam" id="PF00528">
    <property type="entry name" value="BPD_transp_1"/>
    <property type="match status" value="1"/>
</dbReference>
<comment type="subcellular location">
    <subcellularLocation>
        <location evidence="1 7">Cell membrane</location>
        <topology evidence="1 7">Multi-pass membrane protein</topology>
    </subcellularLocation>
</comment>
<feature type="transmembrane region" description="Helical" evidence="7">
    <location>
        <begin position="113"/>
        <end position="133"/>
    </location>
</feature>
<sequence>MKSLWRRTFNNWELYALFALPLLYIIVFQYIPIYGIQIAFKQFSPVKGITGSPWIGFDHFIRFFESYEFWRVMKNTLELSLYHLIAGFPFPILLALSLNYVMNQRFKKFVQMVTYAPHFISAVVMVGIMLVALEPRGPINALLQAVGITPVHFMAEASWFKSIYVWSDIWQNIGYSCIIYLAALSGVSPSLHEAAVMDGASKLRRIWHIDLPGIMPVAIILLILSMGSILNAGFEKVLLMQTPLNMESAEVIDTYVYKVGLVSALPNYSYAAAIGLFKSVVAFILLITVNYTAKRIGNESLW</sequence>
<dbReference type="InterPro" id="IPR035906">
    <property type="entry name" value="MetI-like_sf"/>
</dbReference>
<accession>A0ABY5S3I7</accession>